<reference evidence="2 3" key="1">
    <citation type="submission" date="2021-06" db="EMBL/GenBank/DDBJ databases">
        <authorList>
            <person name="Kallberg Y."/>
            <person name="Tangrot J."/>
            <person name="Rosling A."/>
        </authorList>
    </citation>
    <scope>NUCLEOTIDE SEQUENCE [LARGE SCALE GENOMIC DNA]</scope>
    <source>
        <strain evidence="2 3">120-4 pot B 10/14</strain>
    </source>
</reference>
<accession>A0ABM8W6G4</accession>
<evidence type="ECO:0000313" key="2">
    <source>
        <dbReference type="EMBL" id="CAG8537985.1"/>
    </source>
</evidence>
<evidence type="ECO:0000313" key="3">
    <source>
        <dbReference type="Proteomes" id="UP000789901"/>
    </source>
</evidence>
<sequence>MLLGEIDEFSMTVGEKTIISKAVVTKEPQEVNKKENNEESKDESTDSERESKTEVSEDKKEYEEEKRLISQIYLYCKFYPSKLDTYEEAYLGEKKRAQVKKYNLGKMLQEQRGQMKQILQKYEDIFVSELDQLGRTSIVQHEIFMEKDPLIKQRFYLTSRPKHKFIGQKIRKIEEARLIHSFNSPWVLPVMLVKKKIATRCFKGSA</sequence>
<dbReference type="Gene3D" id="3.10.10.10">
    <property type="entry name" value="HIV Type 1 Reverse Transcriptase, subunit A, domain 1"/>
    <property type="match status" value="1"/>
</dbReference>
<gene>
    <name evidence="2" type="ORF">GMARGA_LOCUS3942</name>
</gene>
<feature type="compositionally biased region" description="Basic and acidic residues" evidence="1">
    <location>
        <begin position="27"/>
        <end position="60"/>
    </location>
</feature>
<protein>
    <submittedName>
        <fullName evidence="2">931_t:CDS:1</fullName>
    </submittedName>
</protein>
<evidence type="ECO:0000256" key="1">
    <source>
        <dbReference type="SAM" id="MobiDB-lite"/>
    </source>
</evidence>
<dbReference type="EMBL" id="CAJVQB010001490">
    <property type="protein sequence ID" value="CAG8537985.1"/>
    <property type="molecule type" value="Genomic_DNA"/>
</dbReference>
<feature type="region of interest" description="Disordered" evidence="1">
    <location>
        <begin position="25"/>
        <end position="60"/>
    </location>
</feature>
<dbReference type="Proteomes" id="UP000789901">
    <property type="component" value="Unassembled WGS sequence"/>
</dbReference>
<dbReference type="SUPFAM" id="SSF56672">
    <property type="entry name" value="DNA/RNA polymerases"/>
    <property type="match status" value="1"/>
</dbReference>
<keyword evidence="3" id="KW-1185">Reference proteome</keyword>
<comment type="caution">
    <text evidence="2">The sequence shown here is derived from an EMBL/GenBank/DDBJ whole genome shotgun (WGS) entry which is preliminary data.</text>
</comment>
<organism evidence="2 3">
    <name type="scientific">Gigaspora margarita</name>
    <dbReference type="NCBI Taxonomy" id="4874"/>
    <lineage>
        <taxon>Eukaryota</taxon>
        <taxon>Fungi</taxon>
        <taxon>Fungi incertae sedis</taxon>
        <taxon>Mucoromycota</taxon>
        <taxon>Glomeromycotina</taxon>
        <taxon>Glomeromycetes</taxon>
        <taxon>Diversisporales</taxon>
        <taxon>Gigasporaceae</taxon>
        <taxon>Gigaspora</taxon>
    </lineage>
</organism>
<name>A0ABM8W6G4_GIGMA</name>
<dbReference type="InterPro" id="IPR043502">
    <property type="entry name" value="DNA/RNA_pol_sf"/>
</dbReference>
<proteinExistence type="predicted"/>